<dbReference type="GeneID" id="93206681"/>
<dbReference type="Proteomes" id="UP000007564">
    <property type="component" value="Chromosome"/>
</dbReference>
<dbReference type="KEGG" id="bbh:BN112_0931"/>
<dbReference type="AlphaFoldDB" id="A0A0C6P3W2"/>
<keyword evidence="1" id="KW-0812">Transmembrane</keyword>
<keyword evidence="1" id="KW-0472">Membrane</keyword>
<protein>
    <submittedName>
        <fullName evidence="2">Putative phage-related protein</fullName>
    </submittedName>
</protein>
<keyword evidence="1" id="KW-1133">Transmembrane helix</keyword>
<sequence>MKRRRKEDADERVSWSSYLHVAGIALVIMVCTVELVEWLLARGS</sequence>
<dbReference type="HOGENOM" id="CLU_3213161_0_0_4"/>
<organism evidence="2 3">
    <name type="scientific">Bordetella bronchiseptica 253</name>
    <dbReference type="NCBI Taxonomy" id="568707"/>
    <lineage>
        <taxon>Bacteria</taxon>
        <taxon>Pseudomonadati</taxon>
        <taxon>Pseudomonadota</taxon>
        <taxon>Betaproteobacteria</taxon>
        <taxon>Burkholderiales</taxon>
        <taxon>Alcaligenaceae</taxon>
        <taxon>Bordetella</taxon>
    </lineage>
</organism>
<name>A0A0C6P3W2_BORBO</name>
<reference evidence="2 3" key="1">
    <citation type="journal article" date="2012" name="BMC Genomics">
        <title>Comparative genomics of the classical Bordetella subspecies: the evolution and exchange of virulence-associated diversity amongst closely related pathogens.</title>
        <authorList>
            <person name="Park J."/>
            <person name="Zhang Y."/>
            <person name="Buboltz A.M."/>
            <person name="Zhang X."/>
            <person name="Schuster S.C."/>
            <person name="Ahuja U."/>
            <person name="Liu M."/>
            <person name="Miller J.F."/>
            <person name="Sebaihia M."/>
            <person name="Bentley S.D."/>
            <person name="Parkhill J."/>
            <person name="Harvill E.T."/>
        </authorList>
    </citation>
    <scope>NUCLEOTIDE SEQUENCE [LARGE SCALE GENOMIC DNA]</scope>
    <source>
        <strain evidence="2 3">253</strain>
    </source>
</reference>
<feature type="transmembrane region" description="Helical" evidence="1">
    <location>
        <begin position="21"/>
        <end position="41"/>
    </location>
</feature>
<proteinExistence type="predicted"/>
<evidence type="ECO:0000256" key="1">
    <source>
        <dbReference type="SAM" id="Phobius"/>
    </source>
</evidence>
<dbReference type="EMBL" id="HE965806">
    <property type="protein sequence ID" value="CCJ52849.1"/>
    <property type="molecule type" value="Genomic_DNA"/>
</dbReference>
<evidence type="ECO:0000313" key="2">
    <source>
        <dbReference type="EMBL" id="CCJ52849.1"/>
    </source>
</evidence>
<gene>
    <name evidence="2" type="ORF">BN112_0931</name>
</gene>
<accession>A0A0C6P3W2</accession>
<dbReference type="RefSeq" id="WP_003810792.1">
    <property type="nucleotide sequence ID" value="NC_019382.1"/>
</dbReference>
<evidence type="ECO:0000313" key="3">
    <source>
        <dbReference type="Proteomes" id="UP000007564"/>
    </source>
</evidence>